<dbReference type="SUPFAM" id="SSF55073">
    <property type="entry name" value="Nucleotide cyclase"/>
    <property type="match status" value="1"/>
</dbReference>
<dbReference type="CDD" id="cd01949">
    <property type="entry name" value="GGDEF"/>
    <property type="match status" value="1"/>
</dbReference>
<gene>
    <name evidence="5" type="ORF">Dsi01nite_086870</name>
</gene>
<dbReference type="PANTHER" id="PTHR44757">
    <property type="entry name" value="DIGUANYLATE CYCLASE DGCP"/>
    <property type="match status" value="1"/>
</dbReference>
<proteinExistence type="predicted"/>
<feature type="region of interest" description="Disordered" evidence="1">
    <location>
        <begin position="480"/>
        <end position="514"/>
    </location>
</feature>
<evidence type="ECO:0000256" key="2">
    <source>
        <dbReference type="SAM" id="Phobius"/>
    </source>
</evidence>
<feature type="transmembrane region" description="Helical" evidence="2">
    <location>
        <begin position="282"/>
        <end position="300"/>
    </location>
</feature>
<organism evidence="5 6">
    <name type="scientific">Dactylosporangium siamense</name>
    <dbReference type="NCBI Taxonomy" id="685454"/>
    <lineage>
        <taxon>Bacteria</taxon>
        <taxon>Bacillati</taxon>
        <taxon>Actinomycetota</taxon>
        <taxon>Actinomycetes</taxon>
        <taxon>Micromonosporales</taxon>
        <taxon>Micromonosporaceae</taxon>
        <taxon>Dactylosporangium</taxon>
    </lineage>
</organism>
<evidence type="ECO:0008006" key="7">
    <source>
        <dbReference type="Google" id="ProtNLM"/>
    </source>
</evidence>
<dbReference type="Gene3D" id="3.20.20.450">
    <property type="entry name" value="EAL domain"/>
    <property type="match status" value="1"/>
</dbReference>
<dbReference type="PROSITE" id="PS50887">
    <property type="entry name" value="GGDEF"/>
    <property type="match status" value="1"/>
</dbReference>
<dbReference type="AlphaFoldDB" id="A0A919PWQ3"/>
<evidence type="ECO:0000313" key="5">
    <source>
        <dbReference type="EMBL" id="GIG50646.1"/>
    </source>
</evidence>
<dbReference type="SMART" id="SM00052">
    <property type="entry name" value="EAL"/>
    <property type="match status" value="1"/>
</dbReference>
<feature type="compositionally biased region" description="Basic and acidic residues" evidence="1">
    <location>
        <begin position="482"/>
        <end position="505"/>
    </location>
</feature>
<feature type="transmembrane region" description="Helical" evidence="2">
    <location>
        <begin position="216"/>
        <end position="235"/>
    </location>
</feature>
<keyword evidence="2" id="KW-1133">Transmembrane helix</keyword>
<dbReference type="CDD" id="cd01948">
    <property type="entry name" value="EAL"/>
    <property type="match status" value="1"/>
</dbReference>
<feature type="domain" description="GGDEF" evidence="4">
    <location>
        <begin position="381"/>
        <end position="540"/>
    </location>
</feature>
<accession>A0A919PWQ3</accession>
<dbReference type="Pfam" id="PF00563">
    <property type="entry name" value="EAL"/>
    <property type="match status" value="1"/>
</dbReference>
<feature type="transmembrane region" description="Helical" evidence="2">
    <location>
        <begin position="241"/>
        <end position="261"/>
    </location>
</feature>
<feature type="transmembrane region" description="Helical" evidence="2">
    <location>
        <begin position="23"/>
        <end position="43"/>
    </location>
</feature>
<evidence type="ECO:0000256" key="1">
    <source>
        <dbReference type="SAM" id="MobiDB-lite"/>
    </source>
</evidence>
<dbReference type="PROSITE" id="PS50883">
    <property type="entry name" value="EAL"/>
    <property type="match status" value="1"/>
</dbReference>
<protein>
    <recommendedName>
        <fullName evidence="7">Diguanylate cyclase/phosphodiesterase</fullName>
    </recommendedName>
</protein>
<name>A0A919PWQ3_9ACTN</name>
<dbReference type="InterPro" id="IPR029787">
    <property type="entry name" value="Nucleotide_cyclase"/>
</dbReference>
<dbReference type="InterPro" id="IPR000160">
    <property type="entry name" value="GGDEF_dom"/>
</dbReference>
<dbReference type="InterPro" id="IPR001633">
    <property type="entry name" value="EAL_dom"/>
</dbReference>
<keyword evidence="2" id="KW-0472">Membrane</keyword>
<dbReference type="SMART" id="SM00267">
    <property type="entry name" value="GGDEF"/>
    <property type="match status" value="1"/>
</dbReference>
<dbReference type="NCBIfam" id="TIGR00254">
    <property type="entry name" value="GGDEF"/>
    <property type="match status" value="1"/>
</dbReference>
<dbReference type="SUPFAM" id="SSF141868">
    <property type="entry name" value="EAL domain-like"/>
    <property type="match status" value="1"/>
</dbReference>
<dbReference type="InterPro" id="IPR035919">
    <property type="entry name" value="EAL_sf"/>
</dbReference>
<evidence type="ECO:0000259" key="4">
    <source>
        <dbReference type="PROSITE" id="PS50887"/>
    </source>
</evidence>
<dbReference type="Gene3D" id="3.30.70.270">
    <property type="match status" value="1"/>
</dbReference>
<reference evidence="5" key="1">
    <citation type="submission" date="2021-01" db="EMBL/GenBank/DDBJ databases">
        <title>Whole genome shotgun sequence of Dactylosporangium siamense NBRC 106093.</title>
        <authorList>
            <person name="Komaki H."/>
            <person name="Tamura T."/>
        </authorList>
    </citation>
    <scope>NUCLEOTIDE SEQUENCE</scope>
    <source>
        <strain evidence="5">NBRC 106093</strain>
    </source>
</reference>
<evidence type="ECO:0000259" key="3">
    <source>
        <dbReference type="PROSITE" id="PS50883"/>
    </source>
</evidence>
<feature type="domain" description="EAL" evidence="3">
    <location>
        <begin position="549"/>
        <end position="802"/>
    </location>
</feature>
<keyword evidence="6" id="KW-1185">Reference proteome</keyword>
<dbReference type="InterPro" id="IPR052155">
    <property type="entry name" value="Biofilm_reg_signaling"/>
</dbReference>
<dbReference type="EMBL" id="BONQ01000137">
    <property type="protein sequence ID" value="GIG50646.1"/>
    <property type="molecule type" value="Genomic_DNA"/>
</dbReference>
<comment type="caution">
    <text evidence="5">The sequence shown here is derived from an EMBL/GenBank/DDBJ whole genome shotgun (WGS) entry which is preliminary data.</text>
</comment>
<sequence>MIGGGVPMPTCVSGVAAWRPTRLLLAAGAVLVLAEAWFVVGLTRPTPQLVSWLAMPPAVGFAVLACWTTSAAPDLAPGARRFWRHIGIGMAVIGLGGVSNAFDTILGYVAPQHVSTLTSAIYMAGLLFILWGLLRIPGAHRSRGEWLRFGLDTATVLVTVITFAWHFVFQHWERWSGGNTTGTWAVLSIVATGAVCVFAFVKVAFTGTGPLDRPSLYLLALAGGAGATGGALTPLLTDRPYLNGTPVVLPLTCFILCLAADRQRRAAGVEPAAAVRRERRPFVPYLAVFATGMLLLADAADQGDDVFGVACGTVVLVLLVAARQAAALRDNAVLVDTLDSRLRELEEYQQTLAWQATHDALTGLANRRLLMQYTGETLRTGPVAVALIDVDDFKGINDDLGHAVGDALLSAVAARLSQLRPDGGLVARLGGDEYALVFRTDDEARARQVLAELTTELRRPLDAAGHALVVEASIGLALSGQERQERQERHERHERQERQERHEQQEQQDPVTAEELLRRADVAMYEAKAQGKGRRVTYEPALDQHSAEQARTAADLRVALDTGQLRLHYQPIVRLSDAQTVAVEALVRWHHPERGMIRPDLFIPAAERTGLIVPVGQWVLTEACRQAARWRDELGALEYVSVNVSPRQLREAGFAAQVQATLLRFGLHPRHLTVEVTETAVFDGGSGLEELHQLKRLGVNVALDDFGTGHSSLGLLRTCPVDLLKVDKSFIDNITDQGERSVIAEALIGISDGLRLRAVAEGVETQAQADVLLRLGYRYAQGYHFGRPMPAEDLPAHLNAAHPAAVG</sequence>
<feature type="transmembrane region" description="Helical" evidence="2">
    <location>
        <begin position="49"/>
        <end position="70"/>
    </location>
</feature>
<feature type="transmembrane region" description="Helical" evidence="2">
    <location>
        <begin position="114"/>
        <end position="134"/>
    </location>
</feature>
<evidence type="ECO:0000313" key="6">
    <source>
        <dbReference type="Proteomes" id="UP000660611"/>
    </source>
</evidence>
<feature type="transmembrane region" description="Helical" evidence="2">
    <location>
        <begin position="146"/>
        <end position="169"/>
    </location>
</feature>
<dbReference type="Proteomes" id="UP000660611">
    <property type="component" value="Unassembled WGS sequence"/>
</dbReference>
<dbReference type="InterPro" id="IPR043128">
    <property type="entry name" value="Rev_trsase/Diguanyl_cyclase"/>
</dbReference>
<feature type="transmembrane region" description="Helical" evidence="2">
    <location>
        <begin position="181"/>
        <end position="204"/>
    </location>
</feature>
<dbReference type="Pfam" id="PF00990">
    <property type="entry name" value="GGDEF"/>
    <property type="match status" value="1"/>
</dbReference>
<keyword evidence="2" id="KW-0812">Transmembrane</keyword>
<dbReference type="PANTHER" id="PTHR44757:SF2">
    <property type="entry name" value="BIOFILM ARCHITECTURE MAINTENANCE PROTEIN MBAA"/>
    <property type="match status" value="1"/>
</dbReference>